<keyword evidence="7 10" id="KW-0546">Nucleotide metabolism</keyword>
<dbReference type="HAMAP" id="MF_01405">
    <property type="entry name" value="Non_canon_purine_NTPase"/>
    <property type="match status" value="1"/>
</dbReference>
<dbReference type="GO" id="GO:0035870">
    <property type="term" value="F:dITP diphosphatase activity"/>
    <property type="evidence" value="ECO:0007669"/>
    <property type="project" value="UniProtKB-UniRule"/>
</dbReference>
<dbReference type="GO" id="GO:0036220">
    <property type="term" value="F:ITP diphosphatase activity"/>
    <property type="evidence" value="ECO:0007669"/>
    <property type="project" value="UniProtKB-UniRule"/>
</dbReference>
<dbReference type="PANTHER" id="PTHR11067:SF9">
    <property type="entry name" value="INOSINE TRIPHOSPHATE PYROPHOSPHATASE"/>
    <property type="match status" value="1"/>
</dbReference>
<evidence type="ECO:0000256" key="9">
    <source>
        <dbReference type="ARBA" id="ARBA00052017"/>
    </source>
</evidence>
<dbReference type="InterPro" id="IPR029001">
    <property type="entry name" value="ITPase-like_fam"/>
</dbReference>
<evidence type="ECO:0000313" key="13">
    <source>
        <dbReference type="Proteomes" id="UP000027153"/>
    </source>
</evidence>
<dbReference type="AlphaFoldDB" id="A0A062VD17"/>
<dbReference type="EC" id="3.6.1.66" evidence="10"/>
<comment type="similarity">
    <text evidence="1 10 11">Belongs to the HAM1 NTPase family.</text>
</comment>
<evidence type="ECO:0000256" key="8">
    <source>
        <dbReference type="ARBA" id="ARBA00051875"/>
    </source>
</evidence>
<dbReference type="OrthoDB" id="372108at2157"/>
<feature type="binding site" evidence="10">
    <location>
        <position position="66"/>
    </location>
    <ligand>
        <name>Mg(2+)</name>
        <dbReference type="ChEBI" id="CHEBI:18420"/>
    </ligand>
</feature>
<proteinExistence type="inferred from homology"/>
<dbReference type="PATRIC" id="fig|1392998.3.peg.223"/>
<evidence type="ECO:0000256" key="3">
    <source>
        <dbReference type="ARBA" id="ARBA00022723"/>
    </source>
</evidence>
<feature type="binding site" evidence="10">
    <location>
        <begin position="168"/>
        <end position="169"/>
    </location>
    <ligand>
        <name>substrate</name>
    </ligand>
</feature>
<evidence type="ECO:0000256" key="7">
    <source>
        <dbReference type="ARBA" id="ARBA00023080"/>
    </source>
</evidence>
<dbReference type="SUPFAM" id="SSF52972">
    <property type="entry name" value="ITPase-like"/>
    <property type="match status" value="1"/>
</dbReference>
<comment type="caution">
    <text evidence="12">The sequence shown here is derived from an EMBL/GenBank/DDBJ whole genome shotgun (WGS) entry which is preliminary data.</text>
</comment>
<dbReference type="EMBL" id="JMIY01000001">
    <property type="protein sequence ID" value="KCZ73544.1"/>
    <property type="molecule type" value="Genomic_DNA"/>
</dbReference>
<dbReference type="GO" id="GO:0000166">
    <property type="term" value="F:nucleotide binding"/>
    <property type="evidence" value="ECO:0007669"/>
    <property type="project" value="UniProtKB-KW"/>
</dbReference>
<evidence type="ECO:0000313" key="12">
    <source>
        <dbReference type="EMBL" id="KCZ73544.1"/>
    </source>
</evidence>
<dbReference type="NCBIfam" id="TIGR00042">
    <property type="entry name" value="RdgB/HAM1 family non-canonical purine NTP pyrophosphatase"/>
    <property type="match status" value="1"/>
</dbReference>
<dbReference type="NCBIfam" id="NF011396">
    <property type="entry name" value="PRK14821.1"/>
    <property type="match status" value="1"/>
</dbReference>
<protein>
    <recommendedName>
        <fullName evidence="10">dITP/XTP pyrophosphatase</fullName>
        <ecNumber evidence="10">3.6.1.66</ecNumber>
    </recommendedName>
    <alternativeName>
        <fullName evidence="10">Non-canonical purine NTP pyrophosphatase</fullName>
    </alternativeName>
    <alternativeName>
        <fullName evidence="10">Non-standard purine NTP pyrophosphatase</fullName>
    </alternativeName>
    <alternativeName>
        <fullName evidence="10">Nucleoside-triphosphate diphosphatase</fullName>
    </alternativeName>
    <alternativeName>
        <fullName evidence="10">Nucleoside-triphosphate pyrophosphatase</fullName>
        <shortName evidence="10">NTPase</shortName>
    </alternativeName>
</protein>
<dbReference type="GO" id="GO:0017111">
    <property type="term" value="F:ribonucleoside triphosphate phosphatase activity"/>
    <property type="evidence" value="ECO:0007669"/>
    <property type="project" value="InterPro"/>
</dbReference>
<comment type="catalytic activity">
    <reaction evidence="8 10">
        <text>dITP + H2O = dIMP + diphosphate + H(+)</text>
        <dbReference type="Rhea" id="RHEA:28342"/>
        <dbReference type="ChEBI" id="CHEBI:15377"/>
        <dbReference type="ChEBI" id="CHEBI:15378"/>
        <dbReference type="ChEBI" id="CHEBI:33019"/>
        <dbReference type="ChEBI" id="CHEBI:61194"/>
        <dbReference type="ChEBI" id="CHEBI:61382"/>
        <dbReference type="EC" id="3.6.1.66"/>
    </reaction>
</comment>
<evidence type="ECO:0000256" key="6">
    <source>
        <dbReference type="ARBA" id="ARBA00022842"/>
    </source>
</evidence>
<keyword evidence="13" id="KW-1185">Reference proteome</keyword>
<dbReference type="GO" id="GO:0005737">
    <property type="term" value="C:cytoplasm"/>
    <property type="evidence" value="ECO:0007669"/>
    <property type="project" value="TreeGrafter"/>
</dbReference>
<evidence type="ECO:0000256" key="2">
    <source>
        <dbReference type="ARBA" id="ARBA00011738"/>
    </source>
</evidence>
<evidence type="ECO:0000256" key="11">
    <source>
        <dbReference type="RuleBase" id="RU003781"/>
    </source>
</evidence>
<comment type="cofactor">
    <cofactor evidence="10">
        <name>Mg(2+)</name>
        <dbReference type="ChEBI" id="CHEBI:18420"/>
    </cofactor>
    <text evidence="10">Binds 1 Mg(2+) ion per subunit.</text>
</comment>
<dbReference type="Pfam" id="PF01725">
    <property type="entry name" value="Ham1p_like"/>
    <property type="match status" value="1"/>
</dbReference>
<evidence type="ECO:0000256" key="1">
    <source>
        <dbReference type="ARBA" id="ARBA00008023"/>
    </source>
</evidence>
<dbReference type="GO" id="GO:0009146">
    <property type="term" value="P:purine nucleoside triphosphate catabolic process"/>
    <property type="evidence" value="ECO:0007669"/>
    <property type="project" value="UniProtKB-UniRule"/>
</dbReference>
<feature type="binding site" evidence="10">
    <location>
        <position position="67"/>
    </location>
    <ligand>
        <name>substrate</name>
    </ligand>
</feature>
<evidence type="ECO:0000256" key="10">
    <source>
        <dbReference type="HAMAP-Rule" id="MF_01405"/>
    </source>
</evidence>
<comment type="function">
    <text evidence="10">Pyrophosphatase that catalyzes the hydrolysis of nucleoside triphosphates to their monophosphate derivatives, with a high preference for the non-canonical purine nucleotides XTP (xanthosine triphosphate), dITP (deoxyinosine triphosphate) and ITP. Seems to function as a house-cleaning enzyme that removes non-canonical purine nucleotides from the nucleotide pool, thus preventing their incorporation into DNA/RNA and avoiding chromosomal lesions.</text>
</comment>
<dbReference type="PANTHER" id="PTHR11067">
    <property type="entry name" value="INOSINE TRIPHOSPHATE PYROPHOSPHATASE/HAM1 PROTEIN"/>
    <property type="match status" value="1"/>
</dbReference>
<comment type="catalytic activity">
    <reaction evidence="9 10">
        <text>XTP + H2O = XMP + diphosphate + H(+)</text>
        <dbReference type="Rhea" id="RHEA:28610"/>
        <dbReference type="ChEBI" id="CHEBI:15377"/>
        <dbReference type="ChEBI" id="CHEBI:15378"/>
        <dbReference type="ChEBI" id="CHEBI:33019"/>
        <dbReference type="ChEBI" id="CHEBI:57464"/>
        <dbReference type="ChEBI" id="CHEBI:61314"/>
        <dbReference type="EC" id="3.6.1.66"/>
    </reaction>
</comment>
<keyword evidence="6 10" id="KW-0460">Magnesium</keyword>
<dbReference type="GO" id="GO:0046872">
    <property type="term" value="F:metal ion binding"/>
    <property type="evidence" value="ECO:0007669"/>
    <property type="project" value="UniProtKB-KW"/>
</dbReference>
<evidence type="ECO:0000256" key="5">
    <source>
        <dbReference type="ARBA" id="ARBA00022801"/>
    </source>
</evidence>
<feature type="binding site" evidence="10">
    <location>
        <begin position="142"/>
        <end position="145"/>
    </location>
    <ligand>
        <name>substrate</name>
    </ligand>
</feature>
<reference evidence="12 13" key="1">
    <citation type="journal article" date="2013" name="Nature">
        <title>Anaerobic oxidation of methane coupled to nitrate reduction in a novel archaeal lineage.</title>
        <authorList>
            <person name="Haroon M.F."/>
            <person name="Hu S."/>
            <person name="Shi Y."/>
            <person name="Imelfort M."/>
            <person name="Keller J."/>
            <person name="Hugenholtz P."/>
            <person name="Yuan Z."/>
            <person name="Tyson G.W."/>
        </authorList>
    </citation>
    <scope>NUCLEOTIDE SEQUENCE [LARGE SCALE GENOMIC DNA]</scope>
    <source>
        <strain evidence="12 13">ANME-2d</strain>
    </source>
</reference>
<dbReference type="Gene3D" id="3.90.950.10">
    <property type="match status" value="1"/>
</dbReference>
<evidence type="ECO:0000256" key="4">
    <source>
        <dbReference type="ARBA" id="ARBA00022741"/>
    </source>
</evidence>
<keyword evidence="5 10" id="KW-0378">Hydrolase</keyword>
<dbReference type="InterPro" id="IPR002637">
    <property type="entry name" value="RdgB/HAM1"/>
</dbReference>
<feature type="binding site" evidence="10">
    <location>
        <begin position="8"/>
        <end position="13"/>
    </location>
    <ligand>
        <name>substrate</name>
    </ligand>
</feature>
<dbReference type="Proteomes" id="UP000027153">
    <property type="component" value="Unassembled WGS sequence"/>
</dbReference>
<comment type="subunit">
    <text evidence="2 10">Homodimer.</text>
</comment>
<organism evidence="12 13">
    <name type="scientific">Candidatus Methanoperedens nitratireducens</name>
    <dbReference type="NCBI Taxonomy" id="1392998"/>
    <lineage>
        <taxon>Archaea</taxon>
        <taxon>Methanobacteriati</taxon>
        <taxon>Methanobacteriota</taxon>
        <taxon>Stenosarchaea group</taxon>
        <taxon>Methanomicrobia</taxon>
        <taxon>Methanosarcinales</taxon>
        <taxon>ANME-2 cluster</taxon>
        <taxon>Candidatus Methanoperedentaceae</taxon>
        <taxon>Candidatus Methanoperedens</taxon>
    </lineage>
</organism>
<gene>
    <name evidence="12" type="ORF">ANME2D_00614</name>
</gene>
<dbReference type="CDD" id="cd00515">
    <property type="entry name" value="HAM1"/>
    <property type="match status" value="1"/>
</dbReference>
<feature type="active site" description="Proton acceptor" evidence="10">
    <location>
        <position position="66"/>
    </location>
</feature>
<dbReference type="RefSeq" id="WP_048089042.1">
    <property type="nucleotide sequence ID" value="NZ_JMIY01000001.1"/>
</dbReference>
<sequence length="192" mass="21275">MRTIVFVTGNAHKVREANDILSPLGITVEQNNCGYPELQEDDLEAIAVFGAQWAANKLNQEVMVDDSGLFIEALGGFPGPYSAYVFNKLGNKRILKLMEDETNRSATFKCVIGYCRPGEEAHLFSGEVEGEIARDIRGSAGFGYDPIFEVNGATFGEMREAEKNRLSHRYRAMVRFAQWLGGRDIVSGSKTL</sequence>
<dbReference type="InterPro" id="IPR020922">
    <property type="entry name" value="dITP/XTP_pyrophosphatase"/>
</dbReference>
<feature type="binding site" evidence="10">
    <location>
        <position position="37"/>
    </location>
    <ligand>
        <name>Mg(2+)</name>
        <dbReference type="ChEBI" id="CHEBI:18420"/>
    </ligand>
</feature>
<dbReference type="FunFam" id="3.90.950.10:FF:000001">
    <property type="entry name" value="dITP/XTP pyrophosphatase"/>
    <property type="match status" value="1"/>
</dbReference>
<dbReference type="GO" id="GO:0009117">
    <property type="term" value="P:nucleotide metabolic process"/>
    <property type="evidence" value="ECO:0007669"/>
    <property type="project" value="UniProtKB-KW"/>
</dbReference>
<comment type="catalytic activity">
    <reaction evidence="10">
        <text>ITP + H2O = IMP + diphosphate + H(+)</text>
        <dbReference type="Rhea" id="RHEA:29399"/>
        <dbReference type="ChEBI" id="CHEBI:15377"/>
        <dbReference type="ChEBI" id="CHEBI:15378"/>
        <dbReference type="ChEBI" id="CHEBI:33019"/>
        <dbReference type="ChEBI" id="CHEBI:58053"/>
        <dbReference type="ChEBI" id="CHEBI:61402"/>
        <dbReference type="EC" id="3.6.1.66"/>
    </reaction>
</comment>
<accession>A0A062VD17</accession>
<dbReference type="GO" id="GO:0036222">
    <property type="term" value="F:XTP diphosphatase activity"/>
    <property type="evidence" value="ECO:0007669"/>
    <property type="project" value="UniProtKB-UniRule"/>
</dbReference>
<keyword evidence="4 10" id="KW-0547">Nucleotide-binding</keyword>
<keyword evidence="3 10" id="KW-0479">Metal-binding</keyword>
<feature type="binding site" evidence="10">
    <location>
        <position position="163"/>
    </location>
    <ligand>
        <name>substrate</name>
    </ligand>
</feature>
<name>A0A062VD17_9EURY</name>